<dbReference type="EMBL" id="UGTJ01000001">
    <property type="protein sequence ID" value="SUB79089.1"/>
    <property type="molecule type" value="Genomic_DNA"/>
</dbReference>
<accession>A0AAQ1UHE9</accession>
<evidence type="ECO:0000313" key="1">
    <source>
        <dbReference type="EMBL" id="SUB79089.1"/>
    </source>
</evidence>
<evidence type="ECO:0000313" key="2">
    <source>
        <dbReference type="Proteomes" id="UP000255283"/>
    </source>
</evidence>
<sequence>MMFVCKMTRFAMILNAFIARQGADYGIKHSLKSLLYCQYCMGGYPILPK</sequence>
<dbReference type="Proteomes" id="UP000255283">
    <property type="component" value="Unassembled WGS sequence"/>
</dbReference>
<reference evidence="1 2" key="1">
    <citation type="submission" date="2018-06" db="EMBL/GenBank/DDBJ databases">
        <authorList>
            <consortium name="Pathogen Informatics"/>
            <person name="Doyle S."/>
        </authorList>
    </citation>
    <scope>NUCLEOTIDE SEQUENCE [LARGE SCALE GENOMIC DNA]</scope>
    <source>
        <strain evidence="1 2">NCTC13063</strain>
    </source>
</reference>
<comment type="caution">
    <text evidence="1">The sequence shown here is derived from an EMBL/GenBank/DDBJ whole genome shotgun (WGS) entry which is preliminary data.</text>
</comment>
<proteinExistence type="predicted"/>
<dbReference type="AlphaFoldDB" id="A0AAQ1UHE9"/>
<name>A0AAQ1UHE9_9BACT</name>
<organism evidence="1 2">
    <name type="scientific">Segatella buccae</name>
    <dbReference type="NCBI Taxonomy" id="28126"/>
    <lineage>
        <taxon>Bacteria</taxon>
        <taxon>Pseudomonadati</taxon>
        <taxon>Bacteroidota</taxon>
        <taxon>Bacteroidia</taxon>
        <taxon>Bacteroidales</taxon>
        <taxon>Prevotellaceae</taxon>
        <taxon>Segatella</taxon>
    </lineage>
</organism>
<protein>
    <submittedName>
        <fullName evidence="1">Uncharacterized protein</fullName>
    </submittedName>
</protein>
<gene>
    <name evidence="1" type="ORF">NCTC13063_00344</name>
</gene>